<comment type="caution">
    <text evidence="2">The sequence shown here is derived from an EMBL/GenBank/DDBJ whole genome shotgun (WGS) entry which is preliminary data.</text>
</comment>
<gene>
    <name evidence="2" type="ORF">PXH69_10020</name>
</gene>
<keyword evidence="1" id="KW-0472">Membrane</keyword>
<proteinExistence type="predicted"/>
<dbReference type="Proteomes" id="UP001217325">
    <property type="component" value="Unassembled WGS sequence"/>
</dbReference>
<protein>
    <submittedName>
        <fullName evidence="2">Uncharacterized protein</fullName>
    </submittedName>
</protein>
<feature type="transmembrane region" description="Helical" evidence="1">
    <location>
        <begin position="35"/>
        <end position="68"/>
    </location>
</feature>
<sequence length="78" mass="8590">MTTADISTRESRPSPDYCVELAGTRWPLYKIEALVVGFVLFVVAGAVTQSMQVAVLTAATAAVVTWWVRRVHYSSRTT</sequence>
<keyword evidence="1" id="KW-0812">Transmembrane</keyword>
<keyword evidence="1" id="KW-1133">Transmembrane helix</keyword>
<dbReference type="RefSeq" id="WP_275231721.1">
    <property type="nucleotide sequence ID" value="NZ_JARDXE010000005.1"/>
</dbReference>
<evidence type="ECO:0000256" key="1">
    <source>
        <dbReference type="SAM" id="Phobius"/>
    </source>
</evidence>
<name>A0AAW6LDT6_RHOSG</name>
<accession>A0AAW6LDT6</accession>
<dbReference type="AlphaFoldDB" id="A0AAW6LDT6"/>
<evidence type="ECO:0000313" key="3">
    <source>
        <dbReference type="Proteomes" id="UP001217325"/>
    </source>
</evidence>
<reference evidence="2" key="1">
    <citation type="submission" date="2023-02" db="EMBL/GenBank/DDBJ databases">
        <title>A novel hydrolase synthesized by Rhodococcus erythropolis HQ is responsible for the detoxification of Zearalenone.</title>
        <authorList>
            <person name="Hu J."/>
            <person name="Xu J."/>
        </authorList>
    </citation>
    <scope>NUCLEOTIDE SEQUENCE</scope>
    <source>
        <strain evidence="2">HQ</strain>
    </source>
</reference>
<organism evidence="2 3">
    <name type="scientific">Rhodococcus qingshengii</name>
    <dbReference type="NCBI Taxonomy" id="334542"/>
    <lineage>
        <taxon>Bacteria</taxon>
        <taxon>Bacillati</taxon>
        <taxon>Actinomycetota</taxon>
        <taxon>Actinomycetes</taxon>
        <taxon>Mycobacteriales</taxon>
        <taxon>Nocardiaceae</taxon>
        <taxon>Rhodococcus</taxon>
        <taxon>Rhodococcus erythropolis group</taxon>
    </lineage>
</organism>
<dbReference type="EMBL" id="JARDXE010000005">
    <property type="protein sequence ID" value="MDE8645288.1"/>
    <property type="molecule type" value="Genomic_DNA"/>
</dbReference>
<evidence type="ECO:0000313" key="2">
    <source>
        <dbReference type="EMBL" id="MDE8645288.1"/>
    </source>
</evidence>